<evidence type="ECO:0000313" key="4">
    <source>
        <dbReference type="EMBL" id="MFD1811365.1"/>
    </source>
</evidence>
<dbReference type="Pfam" id="PF13561">
    <property type="entry name" value="adh_short_C2"/>
    <property type="match status" value="1"/>
</dbReference>
<evidence type="ECO:0000313" key="5">
    <source>
        <dbReference type="Proteomes" id="UP001597286"/>
    </source>
</evidence>
<dbReference type="InterPro" id="IPR057326">
    <property type="entry name" value="KR_dom"/>
</dbReference>
<dbReference type="Gene3D" id="3.40.50.720">
    <property type="entry name" value="NAD(P)-binding Rossmann-like Domain"/>
    <property type="match status" value="1"/>
</dbReference>
<dbReference type="Proteomes" id="UP001597286">
    <property type="component" value="Unassembled WGS sequence"/>
</dbReference>
<evidence type="ECO:0000259" key="3">
    <source>
        <dbReference type="SMART" id="SM00822"/>
    </source>
</evidence>
<protein>
    <submittedName>
        <fullName evidence="4">SDR family oxidoreductase</fullName>
    </submittedName>
</protein>
<keyword evidence="2" id="KW-0560">Oxidoreductase</keyword>
<comment type="similarity">
    <text evidence="1">Belongs to the short-chain dehydrogenases/reductases (SDR) family.</text>
</comment>
<organism evidence="4 5">
    <name type="scientific">Rhodococcus gannanensis</name>
    <dbReference type="NCBI Taxonomy" id="1960308"/>
    <lineage>
        <taxon>Bacteria</taxon>
        <taxon>Bacillati</taxon>
        <taxon>Actinomycetota</taxon>
        <taxon>Actinomycetes</taxon>
        <taxon>Mycobacteriales</taxon>
        <taxon>Nocardiaceae</taxon>
        <taxon>Rhodococcus</taxon>
    </lineage>
</organism>
<reference evidence="5" key="1">
    <citation type="journal article" date="2019" name="Int. J. Syst. Evol. Microbiol.">
        <title>The Global Catalogue of Microorganisms (GCM) 10K type strain sequencing project: providing services to taxonomists for standard genome sequencing and annotation.</title>
        <authorList>
            <consortium name="The Broad Institute Genomics Platform"/>
            <consortium name="The Broad Institute Genome Sequencing Center for Infectious Disease"/>
            <person name="Wu L."/>
            <person name="Ma J."/>
        </authorList>
    </citation>
    <scope>NUCLEOTIDE SEQUENCE [LARGE SCALE GENOMIC DNA]</scope>
    <source>
        <strain evidence="5">DT72</strain>
    </source>
</reference>
<dbReference type="InterPro" id="IPR036291">
    <property type="entry name" value="NAD(P)-bd_dom_sf"/>
</dbReference>
<name>A0ABW4P1T5_9NOCA</name>
<dbReference type="PANTHER" id="PTHR42760:SF115">
    <property type="entry name" value="3-OXOACYL-[ACYL-CARRIER-PROTEIN] REDUCTASE FABG"/>
    <property type="match status" value="1"/>
</dbReference>
<dbReference type="PRINTS" id="PR00080">
    <property type="entry name" value="SDRFAMILY"/>
</dbReference>
<comment type="caution">
    <text evidence="4">The sequence shown here is derived from an EMBL/GenBank/DDBJ whole genome shotgun (WGS) entry which is preliminary data.</text>
</comment>
<accession>A0ABW4P1T5</accession>
<dbReference type="PRINTS" id="PR01397">
    <property type="entry name" value="DHBDHDRGNASE"/>
</dbReference>
<proteinExistence type="inferred from homology"/>
<evidence type="ECO:0000256" key="2">
    <source>
        <dbReference type="ARBA" id="ARBA00023002"/>
    </source>
</evidence>
<dbReference type="EMBL" id="JBHUFB010000007">
    <property type="protein sequence ID" value="MFD1811365.1"/>
    <property type="molecule type" value="Genomic_DNA"/>
</dbReference>
<dbReference type="InterPro" id="IPR020904">
    <property type="entry name" value="Sc_DH/Rdtase_CS"/>
</dbReference>
<dbReference type="PROSITE" id="PS00061">
    <property type="entry name" value="ADH_SHORT"/>
    <property type="match status" value="1"/>
</dbReference>
<dbReference type="RefSeq" id="WP_378483915.1">
    <property type="nucleotide sequence ID" value="NZ_JBHUFB010000007.1"/>
</dbReference>
<sequence length="257" mass="25716">MAVEGVTGRSVLVTGAAGGIGDACARVLESVGATVARWDLAGDVGADLESGGTLAVDVTDAGAVAAAWDRTERAVGPISVLVHTAGVLRTGSAMDLGDDWEICMAVNGTGTRNVAGEAGRRFVAATAAGAELGVIVGVSSNAAATPRTSMAAYGASKAAATAYLRSLGLELAPHGIRCNIVSPGSTDTPMLRGMWSAGDESAAVVAGDSASFRLGIPLGRIARPEDVAQTVLFLCSDAARHVTLHDLRVDGGATLDM</sequence>
<feature type="domain" description="Ketoreductase" evidence="3">
    <location>
        <begin position="9"/>
        <end position="186"/>
    </location>
</feature>
<keyword evidence="5" id="KW-1185">Reference proteome</keyword>
<dbReference type="InterPro" id="IPR002347">
    <property type="entry name" value="SDR_fam"/>
</dbReference>
<dbReference type="SUPFAM" id="SSF51735">
    <property type="entry name" value="NAD(P)-binding Rossmann-fold domains"/>
    <property type="match status" value="1"/>
</dbReference>
<dbReference type="SMART" id="SM00822">
    <property type="entry name" value="PKS_KR"/>
    <property type="match status" value="1"/>
</dbReference>
<dbReference type="InterPro" id="IPR003560">
    <property type="entry name" value="DHB_DH"/>
</dbReference>
<evidence type="ECO:0000256" key="1">
    <source>
        <dbReference type="ARBA" id="ARBA00006484"/>
    </source>
</evidence>
<gene>
    <name evidence="4" type="ORF">ACFSJG_04005</name>
</gene>
<dbReference type="PANTHER" id="PTHR42760">
    <property type="entry name" value="SHORT-CHAIN DEHYDROGENASES/REDUCTASES FAMILY MEMBER"/>
    <property type="match status" value="1"/>
</dbReference>